<feature type="region of interest" description="Disordered" evidence="1">
    <location>
        <begin position="282"/>
        <end position="310"/>
    </location>
</feature>
<proteinExistence type="predicted"/>
<evidence type="ECO:0000256" key="1">
    <source>
        <dbReference type="SAM" id="MobiDB-lite"/>
    </source>
</evidence>
<feature type="domain" description="Flp pilus assembly protein RcpC/CpaB" evidence="2">
    <location>
        <begin position="140"/>
        <end position="233"/>
    </location>
</feature>
<dbReference type="NCBIfam" id="TIGR03177">
    <property type="entry name" value="pilus_cpaB"/>
    <property type="match status" value="1"/>
</dbReference>
<evidence type="ECO:0000313" key="3">
    <source>
        <dbReference type="EMBL" id="UOA16571.1"/>
    </source>
</evidence>
<gene>
    <name evidence="3" type="ORF">DSM109990_03455</name>
</gene>
<dbReference type="InterPro" id="IPR017592">
    <property type="entry name" value="Pilus_assmbl_Flp-typ_CpaB"/>
</dbReference>
<geneLocation type="plasmid" evidence="3 4">
    <name>pDSM109990_a</name>
</geneLocation>
<reference evidence="4" key="1">
    <citation type="journal article" date="2022" name="Microorganisms">
        <title>Beyond the ABCs#Discovery of Three New Plasmid Types in Rhodobacterales (RepQ, RepY, RepW).</title>
        <authorList>
            <person name="Freese H.M."/>
            <person name="Ringel V."/>
            <person name="Overmann J."/>
            <person name="Petersen J."/>
        </authorList>
    </citation>
    <scope>NUCLEOTIDE SEQUENCE [LARGE SCALE GENOMIC DNA]</scope>
    <source>
        <strain evidence="4">DSM 109990</strain>
        <plasmid evidence="4">pDSM109990_a</plasmid>
    </source>
</reference>
<keyword evidence="4" id="KW-1185">Reference proteome</keyword>
<dbReference type="Pfam" id="PF16976">
    <property type="entry name" value="RcpC"/>
    <property type="match status" value="1"/>
</dbReference>
<name>A0ABY3ZSA5_9RHOB</name>
<accession>A0ABY3ZSA5</accession>
<keyword evidence="3" id="KW-0614">Plasmid</keyword>
<dbReference type="Proteomes" id="UP000831019">
    <property type="component" value="Plasmid pDSM109990_a"/>
</dbReference>
<feature type="compositionally biased region" description="Polar residues" evidence="1">
    <location>
        <begin position="291"/>
        <end position="304"/>
    </location>
</feature>
<organism evidence="3 4">
    <name type="scientific">Sulfitobacter dubius</name>
    <dbReference type="NCBI Taxonomy" id="218673"/>
    <lineage>
        <taxon>Bacteria</taxon>
        <taxon>Pseudomonadati</taxon>
        <taxon>Pseudomonadota</taxon>
        <taxon>Alphaproteobacteria</taxon>
        <taxon>Rhodobacterales</taxon>
        <taxon>Roseobacteraceae</taxon>
        <taxon>Sulfitobacter</taxon>
    </lineage>
</organism>
<evidence type="ECO:0000259" key="2">
    <source>
        <dbReference type="Pfam" id="PF16976"/>
    </source>
</evidence>
<dbReference type="EMBL" id="CP085145">
    <property type="protein sequence ID" value="UOA16571.1"/>
    <property type="molecule type" value="Genomic_DNA"/>
</dbReference>
<dbReference type="InterPro" id="IPR031571">
    <property type="entry name" value="RcpC_dom"/>
</dbReference>
<sequence length="310" mass="33460">MYIFQDMPKRVLLVLSTSAVLAVAVTWISIRPESQPASPSPGEVAVVNEMPSVAVLGASELILQGTDLSLDFIEVINIPANLLTQDFILDSEINRKRLSGLRAENEIQVGSPIMASDLIIPEPPEKPVAQPEKISRFTGDLGAGMRAISVPLSRQTSIGGLIEPNDRIDVMVSYNSQGDVRAVRSILENVRVLALNEMGNRSNEGRMMTLELHPEGTKVLALAEQTGELIFVLSSAGDGGQPIIVRDDPMLSTRISGETVDSYTPPPKKRIVTVFRGQGGQKQTAFAAEDQAQSPLKQEAQTGNDLPISR</sequence>
<protein>
    <recommendedName>
        <fullName evidence="2">Flp pilus assembly protein RcpC/CpaB domain-containing protein</fullName>
    </recommendedName>
</protein>
<evidence type="ECO:0000313" key="4">
    <source>
        <dbReference type="Proteomes" id="UP000831019"/>
    </source>
</evidence>